<dbReference type="SUPFAM" id="SSF52047">
    <property type="entry name" value="RNI-like"/>
    <property type="match status" value="1"/>
</dbReference>
<name>A0AAW0D8E8_9AGAR</name>
<organism evidence="1 2">
    <name type="scientific">Favolaschia claudopus</name>
    <dbReference type="NCBI Taxonomy" id="2862362"/>
    <lineage>
        <taxon>Eukaryota</taxon>
        <taxon>Fungi</taxon>
        <taxon>Dikarya</taxon>
        <taxon>Basidiomycota</taxon>
        <taxon>Agaricomycotina</taxon>
        <taxon>Agaricomycetes</taxon>
        <taxon>Agaricomycetidae</taxon>
        <taxon>Agaricales</taxon>
        <taxon>Marasmiineae</taxon>
        <taxon>Mycenaceae</taxon>
        <taxon>Favolaschia</taxon>
    </lineage>
</organism>
<evidence type="ECO:0000313" key="2">
    <source>
        <dbReference type="Proteomes" id="UP001362999"/>
    </source>
</evidence>
<protein>
    <recommendedName>
        <fullName evidence="3">F-box domain-containing protein</fullName>
    </recommendedName>
</protein>
<sequence length="536" mass="59904">MILSESPFVRHFGTNYIPSDAEVLDIRSLLSGPEDAVARLDAEIEEMELALTQLKERRETLMKPITAHRVLISPMRRTPDDILFEIFFSCLPVTHNALIDPAEAPLLLTRICRRWRAVAYSTPALWTSIHIPASHAQEHLWVSPDYLFGLGKAVEAWFQRSAHCPLSVSLVFPSLRETGTDVAAVAEQSEELLSQLSAVSRRLRHFTLSGTSARQLSYILATLGADPLPLLQSITVSCSYGDRVFSDRPAAMAVLELPTLKNISLRVTESTSPLAFSIQWQQLVRLKIDCAAFRTVQGLASWSFDTKAAIELLQRCPNLVWCHLRLFQIGRGDPEKGLALTPIHLPHIHELIWIGVSSMQWVKCLVAPKLRYFQVGTPGMRGPVVPAKATATATRLIVALNPKSITMSGFQTLLQCFTDVSELCLSGSVGYFDSSTRYLSQDLDDSFLTLTDILCPALTHLTVRSDTSSFSDRGVLRFIKARVSKGTPLREIQVQLWRKMEVDIMPELRPLICDGLQVTLQYPPLSMFDSRHGLRF</sequence>
<gene>
    <name evidence="1" type="ORF">R3P38DRAFT_2870892</name>
</gene>
<evidence type="ECO:0008006" key="3">
    <source>
        <dbReference type="Google" id="ProtNLM"/>
    </source>
</evidence>
<dbReference type="Gene3D" id="3.80.10.10">
    <property type="entry name" value="Ribonuclease Inhibitor"/>
    <property type="match status" value="1"/>
</dbReference>
<dbReference type="Proteomes" id="UP001362999">
    <property type="component" value="Unassembled WGS sequence"/>
</dbReference>
<comment type="caution">
    <text evidence="1">The sequence shown here is derived from an EMBL/GenBank/DDBJ whole genome shotgun (WGS) entry which is preliminary data.</text>
</comment>
<evidence type="ECO:0000313" key="1">
    <source>
        <dbReference type="EMBL" id="KAK7048685.1"/>
    </source>
</evidence>
<dbReference type="InterPro" id="IPR032675">
    <property type="entry name" value="LRR_dom_sf"/>
</dbReference>
<dbReference type="Gene3D" id="1.20.1280.50">
    <property type="match status" value="1"/>
</dbReference>
<keyword evidence="2" id="KW-1185">Reference proteome</keyword>
<dbReference type="AlphaFoldDB" id="A0AAW0D8E8"/>
<reference evidence="1 2" key="1">
    <citation type="journal article" date="2024" name="J Genomics">
        <title>Draft genome sequencing and assembly of Favolaschia claudopus CIRM-BRFM 2984 isolated from oak limbs.</title>
        <authorList>
            <person name="Navarro D."/>
            <person name="Drula E."/>
            <person name="Chaduli D."/>
            <person name="Cazenave R."/>
            <person name="Ahrendt S."/>
            <person name="Wang J."/>
            <person name="Lipzen A."/>
            <person name="Daum C."/>
            <person name="Barry K."/>
            <person name="Grigoriev I.V."/>
            <person name="Favel A."/>
            <person name="Rosso M.N."/>
            <person name="Martin F."/>
        </authorList>
    </citation>
    <scope>NUCLEOTIDE SEQUENCE [LARGE SCALE GENOMIC DNA]</scope>
    <source>
        <strain evidence="1 2">CIRM-BRFM 2984</strain>
    </source>
</reference>
<accession>A0AAW0D8E8</accession>
<proteinExistence type="predicted"/>
<dbReference type="EMBL" id="JAWWNJ010000009">
    <property type="protein sequence ID" value="KAK7048685.1"/>
    <property type="molecule type" value="Genomic_DNA"/>
</dbReference>